<evidence type="ECO:0000313" key="1">
    <source>
        <dbReference type="EMBL" id="QBZ64114.1"/>
    </source>
</evidence>
<gene>
    <name evidence="1" type="ORF">PoMZ_05806</name>
</gene>
<proteinExistence type="predicted"/>
<organism evidence="1 2">
    <name type="scientific">Pyricularia oryzae</name>
    <name type="common">Rice blast fungus</name>
    <name type="synonym">Magnaporthe oryzae</name>
    <dbReference type="NCBI Taxonomy" id="318829"/>
    <lineage>
        <taxon>Eukaryota</taxon>
        <taxon>Fungi</taxon>
        <taxon>Dikarya</taxon>
        <taxon>Ascomycota</taxon>
        <taxon>Pezizomycotina</taxon>
        <taxon>Sordariomycetes</taxon>
        <taxon>Sordariomycetidae</taxon>
        <taxon>Magnaporthales</taxon>
        <taxon>Pyriculariaceae</taxon>
        <taxon>Pyricularia</taxon>
    </lineage>
</organism>
<dbReference type="EMBL" id="CP034209">
    <property type="protein sequence ID" value="QBZ64114.1"/>
    <property type="molecule type" value="Genomic_DNA"/>
</dbReference>
<accession>A0A4P7NP57</accession>
<evidence type="ECO:0000313" key="2">
    <source>
        <dbReference type="Proteomes" id="UP000294847"/>
    </source>
</evidence>
<dbReference type="AlphaFoldDB" id="A0A4P7NP57"/>
<name>A0A4P7NP57_PYROR</name>
<protein>
    <submittedName>
        <fullName evidence="1">Uncharacterized protein</fullName>
    </submittedName>
</protein>
<dbReference type="Proteomes" id="UP000294847">
    <property type="component" value="Chromosome 6"/>
</dbReference>
<sequence length="114" mass="12367">MAKSGHEAIRPCGCTASPGWFSPAQLQPFPCPDLSFHPFSYRRAFLSCTIVSLPTTRKEITKPLASLLPPAPPFPTTLLPSKQQFVGSCRCVHVAGAHPSSAHVLHLENMPHIL</sequence>
<reference evidence="1 2" key="1">
    <citation type="journal article" date="2019" name="Mol. Biol. Evol.">
        <title>Blast fungal genomes show frequent chromosomal changes, gene gains and losses, and effector gene turnover.</title>
        <authorList>
            <person name="Gomez Luciano L.B."/>
            <person name="Jason Tsai I."/>
            <person name="Chuma I."/>
            <person name="Tosa Y."/>
            <person name="Chen Y.H."/>
            <person name="Li J.Y."/>
            <person name="Li M.Y."/>
            <person name="Jade Lu M.Y."/>
            <person name="Nakayashiki H."/>
            <person name="Li W.H."/>
        </authorList>
    </citation>
    <scope>NUCLEOTIDE SEQUENCE [LARGE SCALE GENOMIC DNA]</scope>
    <source>
        <strain evidence="1">MZ5-1-6</strain>
    </source>
</reference>